<dbReference type="EMBL" id="LPXO01000017">
    <property type="protein sequence ID" value="KUF09110.1"/>
    <property type="molecule type" value="Genomic_DNA"/>
</dbReference>
<accession>A0A0W7WEX4</accession>
<dbReference type="Proteomes" id="UP000054396">
    <property type="component" value="Unassembled WGS sequence"/>
</dbReference>
<dbReference type="AlphaFoldDB" id="A0A0W7WEX4"/>
<name>A0A0W7WEX4_9RHOB</name>
<protein>
    <submittedName>
        <fullName evidence="1">Uncharacterized protein</fullName>
    </submittedName>
</protein>
<organism evidence="1 2">
    <name type="scientific">Pseudoponticoccus marisrubri</name>
    <dbReference type="NCBI Taxonomy" id="1685382"/>
    <lineage>
        <taxon>Bacteria</taxon>
        <taxon>Pseudomonadati</taxon>
        <taxon>Pseudomonadota</taxon>
        <taxon>Alphaproteobacteria</taxon>
        <taxon>Rhodobacterales</taxon>
        <taxon>Roseobacteraceae</taxon>
        <taxon>Pseudoponticoccus</taxon>
    </lineage>
</organism>
<sequence>MAAGQVAMSYVRNGEERVHFWCFRDLDAIQLQLFVVGGKHHRPGDVIRLQLVADDRPIQVDSFHSKRAGQLFLVRAMIPTNSPFFPHLLAAGQFRGNTIGRTLGPAQRVEIDAATEDFRRFFGTCSFLQSS</sequence>
<gene>
    <name evidence="1" type="ORF">AVJ23_19495</name>
</gene>
<evidence type="ECO:0000313" key="1">
    <source>
        <dbReference type="EMBL" id="KUF09110.1"/>
    </source>
</evidence>
<reference evidence="1 2" key="1">
    <citation type="submission" date="2015-12" db="EMBL/GenBank/DDBJ databases">
        <authorList>
            <person name="Shamseldin A."/>
            <person name="Moawad H."/>
            <person name="Abd El-Rahim W.M."/>
            <person name="Sadowsky M.J."/>
        </authorList>
    </citation>
    <scope>NUCLEOTIDE SEQUENCE [LARGE SCALE GENOMIC DNA]</scope>
    <source>
        <strain evidence="1 2">SJ5A-1</strain>
    </source>
</reference>
<comment type="caution">
    <text evidence="1">The sequence shown here is derived from an EMBL/GenBank/DDBJ whole genome shotgun (WGS) entry which is preliminary data.</text>
</comment>
<keyword evidence="2" id="KW-1185">Reference proteome</keyword>
<evidence type="ECO:0000313" key="2">
    <source>
        <dbReference type="Proteomes" id="UP000054396"/>
    </source>
</evidence>
<proteinExistence type="predicted"/>